<dbReference type="InterPro" id="IPR027417">
    <property type="entry name" value="P-loop_NTPase"/>
</dbReference>
<accession>A0A7G1G4G3</accession>
<dbReference type="PANTHER" id="PTHR11669:SF8">
    <property type="entry name" value="DNA POLYMERASE III SUBUNIT DELTA"/>
    <property type="match status" value="1"/>
</dbReference>
<dbReference type="Gene3D" id="3.40.50.300">
    <property type="entry name" value="P-loop containing nucleotide triphosphate hydrolases"/>
    <property type="match status" value="1"/>
</dbReference>
<dbReference type="AlphaFoldDB" id="A0A7G1G4G3"/>
<dbReference type="InParanoid" id="A0A7G1G4G3"/>
<reference evidence="1 2" key="1">
    <citation type="submission" date="2018-06" db="EMBL/GenBank/DDBJ databases">
        <title>Genome sequencing of Oceanotoga sp. sy52.</title>
        <authorList>
            <person name="Mori K."/>
        </authorList>
    </citation>
    <scope>NUCLEOTIDE SEQUENCE [LARGE SCALE GENOMIC DNA]</scope>
    <source>
        <strain evidence="2">sy52</strain>
    </source>
</reference>
<dbReference type="EMBL" id="AP018712">
    <property type="protein sequence ID" value="BBE31390.1"/>
    <property type="molecule type" value="Genomic_DNA"/>
</dbReference>
<dbReference type="RefSeq" id="WP_190613898.1">
    <property type="nucleotide sequence ID" value="NZ_AP018712.1"/>
</dbReference>
<dbReference type="GO" id="GO:0006261">
    <property type="term" value="P:DNA-templated DNA replication"/>
    <property type="evidence" value="ECO:0007669"/>
    <property type="project" value="TreeGrafter"/>
</dbReference>
<organism evidence="1 2">
    <name type="scientific">Tepiditoga spiralis</name>
    <dbReference type="NCBI Taxonomy" id="2108365"/>
    <lineage>
        <taxon>Bacteria</taxon>
        <taxon>Thermotogati</taxon>
        <taxon>Thermotogota</taxon>
        <taxon>Thermotogae</taxon>
        <taxon>Petrotogales</taxon>
        <taxon>Petrotogaceae</taxon>
        <taxon>Tepiditoga</taxon>
    </lineage>
</organism>
<dbReference type="Proteomes" id="UP000516361">
    <property type="component" value="Chromosome"/>
</dbReference>
<proteinExistence type="predicted"/>
<name>A0A7G1G4G3_9BACT</name>
<protein>
    <submittedName>
        <fullName evidence="1">DNA polymerase III subunit delta</fullName>
    </submittedName>
</protein>
<evidence type="ECO:0000313" key="2">
    <source>
        <dbReference type="Proteomes" id="UP000516361"/>
    </source>
</evidence>
<dbReference type="KEGG" id="ocy:OSSY52_15310"/>
<dbReference type="InterPro" id="IPR050238">
    <property type="entry name" value="DNA_Rep/Repair_Clamp_Loader"/>
</dbReference>
<sequence length="328" mass="38918">MKILNLNNYKGTSLCIVSDFNELNRIFVMESLNNVKNFNKLDLLDIKPKNGNIKISQIRELQEFLSYKPNYSDKKIVIINNIHSMKLESANAMLKIIEEPPNYAIVIGTTNNWNNVINTIKSRMLKVNVSISSDLYEQLKNKFKDNIRYVKLFIKYDYGIANYILSNTKEEVNDIIENYIIDEKDFEFYLKTLTFENNEKNNMIKTFAYFKILKYLFNLKEIDFIDKLDEINSIKNDVEKLSFLKNISKLSSILIRDTLVSKMTSKWKYMWNLNLIEFLGIENYKFDVSCALDTLTYFNGIINSRVSNYNFNMEIYTHFIRLRQIYKK</sequence>
<dbReference type="SUPFAM" id="SSF52540">
    <property type="entry name" value="P-loop containing nucleoside triphosphate hydrolases"/>
    <property type="match status" value="1"/>
</dbReference>
<keyword evidence="2" id="KW-1185">Reference proteome</keyword>
<evidence type="ECO:0000313" key="1">
    <source>
        <dbReference type="EMBL" id="BBE31390.1"/>
    </source>
</evidence>
<dbReference type="PANTHER" id="PTHR11669">
    <property type="entry name" value="REPLICATION FACTOR C / DNA POLYMERASE III GAMMA-TAU SUBUNIT"/>
    <property type="match status" value="1"/>
</dbReference>
<dbReference type="Pfam" id="PF13177">
    <property type="entry name" value="DNA_pol3_delta2"/>
    <property type="match status" value="1"/>
</dbReference>
<gene>
    <name evidence="1" type="ORF">OSSY52_15310</name>
</gene>